<dbReference type="InterPro" id="IPR046587">
    <property type="entry name" value="DUF6645"/>
</dbReference>
<dbReference type="Proteomes" id="UP001285616">
    <property type="component" value="Unassembled WGS sequence"/>
</dbReference>
<name>A0AAN4J305_ECOLX</name>
<gene>
    <name evidence="2" type="ORF">R8O40_005252</name>
</gene>
<evidence type="ECO:0000259" key="1">
    <source>
        <dbReference type="Pfam" id="PF20350"/>
    </source>
</evidence>
<dbReference type="AlphaFoldDB" id="A0AAN4J305"/>
<protein>
    <submittedName>
        <fullName evidence="2">9-O-acetyl-N-acetylneuraminic acid deacetylase</fullName>
    </submittedName>
</protein>
<evidence type="ECO:0000313" key="2">
    <source>
        <dbReference type="EMBL" id="EMJ5256894.1"/>
    </source>
</evidence>
<proteinExistence type="predicted"/>
<comment type="caution">
    <text evidence="2">The sequence shown here is derived from an EMBL/GenBank/DDBJ whole genome shotgun (WGS) entry which is preliminary data.</text>
</comment>
<evidence type="ECO:0000313" key="3">
    <source>
        <dbReference type="Proteomes" id="UP001285616"/>
    </source>
</evidence>
<accession>A0AAN4J305</accession>
<dbReference type="EMBL" id="ABONVU020000036">
    <property type="protein sequence ID" value="EMJ5256894.1"/>
    <property type="molecule type" value="Genomic_DNA"/>
</dbReference>
<feature type="non-terminal residue" evidence="2">
    <location>
        <position position="1"/>
    </location>
</feature>
<sequence length="215" mass="22555">PSGPSDGDTSVRTVSLLPTAGEAAAQGWTITGGSVALEDGVFKVTKQSNKTWSLMHPVDDAVSLLTRGGRLSCKFRLSGALTNNQFGLGIYLCTDVALPDVVAMTGTGNPFLMSFFTQTTDGKLNLMHHRKAGNTKLGEFGNYSNDWQTLELVFTAGSATVTPKLNGVAGPAFQVIKDSLTLGLNALTLTDITKNAAYGVEIESLVLEINAPASS</sequence>
<dbReference type="Pfam" id="PF20350">
    <property type="entry name" value="DUF6645"/>
    <property type="match status" value="1"/>
</dbReference>
<feature type="domain" description="DUF6645" evidence="1">
    <location>
        <begin position="65"/>
        <end position="175"/>
    </location>
</feature>
<organism evidence="2 3">
    <name type="scientific">Escherichia coli</name>
    <dbReference type="NCBI Taxonomy" id="562"/>
    <lineage>
        <taxon>Bacteria</taxon>
        <taxon>Pseudomonadati</taxon>
        <taxon>Pseudomonadota</taxon>
        <taxon>Gammaproteobacteria</taxon>
        <taxon>Enterobacterales</taxon>
        <taxon>Enterobacteriaceae</taxon>
        <taxon>Escherichia</taxon>
    </lineage>
</organism>
<reference evidence="2" key="1">
    <citation type="submission" date="2024-02" db="EMBL/GenBank/DDBJ databases">
        <authorList>
            <consortium name="Clinical and Environmental Microbiology Branch: Whole genome sequencing antimicrobial resistance pathogens in the healthcare setting"/>
        </authorList>
    </citation>
    <scope>NUCLEOTIDE SEQUENCE</scope>
    <source>
        <strain evidence="2">1924188</strain>
    </source>
</reference>
<dbReference type="RefSeq" id="WP_322211984.1">
    <property type="nucleotide sequence ID" value="NZ_BLCZ01000507.1"/>
</dbReference>